<evidence type="ECO:0000259" key="1">
    <source>
        <dbReference type="Pfam" id="PF04536"/>
    </source>
</evidence>
<dbReference type="EMBL" id="CP011219">
    <property type="protein sequence ID" value="AKO32046.1"/>
    <property type="molecule type" value="Genomic_DNA"/>
</dbReference>
<gene>
    <name evidence="2" type="ORF">RZ57_02305</name>
</gene>
<organism evidence="2 3">
    <name type="scientific">Haemophilus ducreyi</name>
    <dbReference type="NCBI Taxonomy" id="730"/>
    <lineage>
        <taxon>Bacteria</taxon>
        <taxon>Pseudomonadati</taxon>
        <taxon>Pseudomonadota</taxon>
        <taxon>Gammaproteobacteria</taxon>
        <taxon>Pasteurellales</taxon>
        <taxon>Pasteurellaceae</taxon>
        <taxon>Haemophilus</taxon>
    </lineage>
</organism>
<dbReference type="OMA" id="HACCGAD"/>
<proteinExistence type="predicted"/>
<protein>
    <submittedName>
        <fullName evidence="2">Membrane protein</fullName>
    </submittedName>
</protein>
<accession>A0AAC8UBV6</accession>
<dbReference type="Gene3D" id="3.10.310.50">
    <property type="match status" value="1"/>
</dbReference>
<dbReference type="PANTHER" id="PTHR30373:SF8">
    <property type="entry name" value="BLL7265 PROTEIN"/>
    <property type="match status" value="1"/>
</dbReference>
<dbReference type="SMR" id="A0AAC8UBV6"/>
<dbReference type="Proteomes" id="UP000060132">
    <property type="component" value="Chromosome"/>
</dbReference>
<evidence type="ECO:0000313" key="2">
    <source>
        <dbReference type="EMBL" id="AKO32046.1"/>
    </source>
</evidence>
<dbReference type="Pfam" id="PF04536">
    <property type="entry name" value="TPM_phosphatase"/>
    <property type="match status" value="1"/>
</dbReference>
<dbReference type="InterPro" id="IPR007621">
    <property type="entry name" value="TPM_dom"/>
</dbReference>
<sequence length="149" mass="16998">MQRIPFLTNKLPIDIHKIEQAIAELEQQTTAELRVVVERKAKGKGNAIMRANQLFDELNMRATSARNGVLIYLSFKPHHLAIVGDHAIHEKVGQVFWQSIYDQMKLACQQTHYTQAICHGIQQVSIQLAKHFPHQPGDINELDNEVVIK</sequence>
<evidence type="ECO:0000313" key="3">
    <source>
        <dbReference type="Proteomes" id="UP000060132"/>
    </source>
</evidence>
<dbReference type="AlphaFoldDB" id="A0AAC8UBV6"/>
<dbReference type="RefSeq" id="WP_010944574.1">
    <property type="nucleotide sequence ID" value="NZ_CP011218.1"/>
</dbReference>
<reference evidence="2 3" key="1">
    <citation type="journal article" date="2015" name="PLoS Negl. Trop. Dis.">
        <title>Haemophilus ducreyi Cutaneous Ulcer Strains Are Nearly Identical to Class I Genital Ulcer Strains.</title>
        <authorList>
            <person name="Gangaiah D."/>
            <person name="Webb K.M."/>
            <person name="Humphreys T.L."/>
            <person name="Fortney K.R."/>
            <person name="Toh E."/>
            <person name="Tai A."/>
            <person name="Katz S.S."/>
            <person name="Pillay A."/>
            <person name="Chen C.Y."/>
            <person name="Roberts S.A."/>
            <person name="Munson R.S.Jr."/>
            <person name="Spinola S.M."/>
        </authorList>
    </citation>
    <scope>NUCLEOTIDE SEQUENCE [LARGE SCALE GENOMIC DNA]</scope>
    <source>
        <strain evidence="3">CLU2</strain>
    </source>
</reference>
<name>A0AAC8UBV6_HAEDC</name>
<dbReference type="PANTHER" id="PTHR30373">
    <property type="entry name" value="UPF0603 PROTEIN YGCG"/>
    <property type="match status" value="1"/>
</dbReference>
<feature type="domain" description="TPM" evidence="1">
    <location>
        <begin position="15"/>
        <end position="124"/>
    </location>
</feature>